<dbReference type="InterPro" id="IPR039448">
    <property type="entry name" value="Beta_helix"/>
</dbReference>
<dbReference type="SMART" id="SM00710">
    <property type="entry name" value="PbH1"/>
    <property type="match status" value="7"/>
</dbReference>
<dbReference type="EMBL" id="JAFMYV010000015">
    <property type="protein sequence ID" value="MBO0939523.1"/>
    <property type="molecule type" value="Genomic_DNA"/>
</dbReference>
<evidence type="ECO:0000313" key="3">
    <source>
        <dbReference type="Proteomes" id="UP000664034"/>
    </source>
</evidence>
<name>A0A939GKI1_9BACT</name>
<proteinExistence type="predicted"/>
<dbReference type="Gene3D" id="2.160.20.10">
    <property type="entry name" value="Single-stranded right-handed beta-helix, Pectin lyase-like"/>
    <property type="match status" value="1"/>
</dbReference>
<dbReference type="InterPro" id="IPR006626">
    <property type="entry name" value="PbH1"/>
</dbReference>
<dbReference type="InterPro" id="IPR022442">
    <property type="entry name" value="SO_2930-like_dom"/>
</dbReference>
<dbReference type="Pfam" id="PF13229">
    <property type="entry name" value="Beta_helix"/>
    <property type="match status" value="1"/>
</dbReference>
<keyword evidence="3" id="KW-1185">Reference proteome</keyword>
<evidence type="ECO:0000313" key="2">
    <source>
        <dbReference type="EMBL" id="MBO0939523.1"/>
    </source>
</evidence>
<reference evidence="2" key="1">
    <citation type="submission" date="2021-03" db="EMBL/GenBank/DDBJ databases">
        <title>Fibrella sp. HMF5335 genome sequencing and assembly.</title>
        <authorList>
            <person name="Kang H."/>
            <person name="Kim H."/>
            <person name="Bae S."/>
            <person name="Joh K."/>
        </authorList>
    </citation>
    <scope>NUCLEOTIDE SEQUENCE</scope>
    <source>
        <strain evidence="2">HMF5335</strain>
    </source>
</reference>
<organism evidence="2 3">
    <name type="scientific">Fibrella rubiginis</name>
    <dbReference type="NCBI Taxonomy" id="2817060"/>
    <lineage>
        <taxon>Bacteria</taxon>
        <taxon>Pseudomonadati</taxon>
        <taxon>Bacteroidota</taxon>
        <taxon>Cytophagia</taxon>
        <taxon>Cytophagales</taxon>
        <taxon>Spirosomataceae</taxon>
        <taxon>Fibrella</taxon>
    </lineage>
</organism>
<dbReference type="AlphaFoldDB" id="A0A939GKI1"/>
<gene>
    <name evidence="2" type="ORF">J2I47_23435</name>
</gene>
<sequence length="386" mass="41683">MSLLVTTTAVAQPDVQKKIQTDLILAEDGTTVQLPAGTFSLAGSLSLQDKKNVTIRGAGVGKTVLSFRGQTEGAEGLRVTNGTNITIENMTLQDSKGDCIKTMNVDGITFRNLLVEWTGDPKATNGSYGLYPVQCQNVQILSCTAVGASDAGIYVGQSRQIVVRNCTAYHNVAGIEIENSVGADVSENHAYANTGGILVFDLPDLVQKKGGQVRVFNNLIEHNNLDNFAPKGNIVARVPAGTGMMILATNDVEIFNNRIIDNKSLGTGVISYFMTEEPIRDSLYNPYPTNIAIHDNTYSRLPGYPTRKGRMGLMFRFKLRFGKNVPDIIWDGVTNDKAPASQRTICLKNNKNATFANIDAGNNFKAISRDATPYTCDLPPVAAVGK</sequence>
<dbReference type="NCBIfam" id="TIGR03805">
    <property type="entry name" value="beta_helix_1"/>
    <property type="match status" value="1"/>
</dbReference>
<dbReference type="Proteomes" id="UP000664034">
    <property type="component" value="Unassembled WGS sequence"/>
</dbReference>
<protein>
    <submittedName>
        <fullName evidence="2">Right-handed parallel beta-helix repeat-containing protein</fullName>
    </submittedName>
</protein>
<dbReference type="InterPro" id="IPR011050">
    <property type="entry name" value="Pectin_lyase_fold/virulence"/>
</dbReference>
<dbReference type="SUPFAM" id="SSF51126">
    <property type="entry name" value="Pectin lyase-like"/>
    <property type="match status" value="1"/>
</dbReference>
<accession>A0A939GKI1</accession>
<evidence type="ECO:0000259" key="1">
    <source>
        <dbReference type="Pfam" id="PF13229"/>
    </source>
</evidence>
<feature type="domain" description="Right handed beta helix" evidence="1">
    <location>
        <begin position="76"/>
        <end position="258"/>
    </location>
</feature>
<dbReference type="InterPro" id="IPR012334">
    <property type="entry name" value="Pectin_lyas_fold"/>
</dbReference>
<comment type="caution">
    <text evidence="2">The sequence shown here is derived from an EMBL/GenBank/DDBJ whole genome shotgun (WGS) entry which is preliminary data.</text>
</comment>